<dbReference type="Ensembl" id="ENSCCRT00015036744.1">
    <property type="protein sequence ID" value="ENSCCRP00015035509.1"/>
    <property type="gene ID" value="ENSCCRG00015014614.1"/>
</dbReference>
<dbReference type="GO" id="GO:0050727">
    <property type="term" value="P:regulation of inflammatory response"/>
    <property type="evidence" value="ECO:0007669"/>
    <property type="project" value="TreeGrafter"/>
</dbReference>
<dbReference type="PANTHER" id="PTHR11686:SF56">
    <property type="entry name" value="GLUTATHIONE HYDROLASE 1 PROENZYME-RELATED"/>
    <property type="match status" value="1"/>
</dbReference>
<dbReference type="FunFam" id="3.60.20.40:FF:000001">
    <property type="entry name" value="Gamma-glutamyltranspeptidase 1"/>
    <property type="match status" value="1"/>
</dbReference>
<comment type="similarity">
    <text evidence="1">Belongs to the gamma-glutamyltransferase family.</text>
</comment>
<dbReference type="Pfam" id="PF01019">
    <property type="entry name" value="G_glu_transpept"/>
    <property type="match status" value="2"/>
</dbReference>
<dbReference type="FunFam" id="1.10.246.130:FF:000002">
    <property type="entry name" value="glutathione hydrolase 1 proenzyme"/>
    <property type="match status" value="1"/>
</dbReference>
<dbReference type="AlphaFoldDB" id="A0A8C1UI25"/>
<keyword evidence="3" id="KW-0800">Toxin</keyword>
<dbReference type="UniPathway" id="UPA00204"/>
<evidence type="ECO:0000256" key="1">
    <source>
        <dbReference type="ARBA" id="ARBA00009381"/>
    </source>
</evidence>
<dbReference type="InterPro" id="IPR043137">
    <property type="entry name" value="GGT_ssub_C"/>
</dbReference>
<reference evidence="7" key="1">
    <citation type="submission" date="2025-05" db="UniProtKB">
        <authorList>
            <consortium name="Ensembl"/>
        </authorList>
    </citation>
    <scope>IDENTIFICATION</scope>
</reference>
<protein>
    <submittedName>
        <fullName evidence="7">Gamma-glutamyltransferase 1a</fullName>
    </submittedName>
</protein>
<dbReference type="PROSITE" id="PS00462">
    <property type="entry name" value="G_GLU_TRANSPEPTIDASE"/>
    <property type="match status" value="1"/>
</dbReference>
<evidence type="ECO:0000256" key="6">
    <source>
        <dbReference type="SAM" id="Phobius"/>
    </source>
</evidence>
<keyword evidence="6" id="KW-0812">Transmembrane</keyword>
<dbReference type="GO" id="GO:0031179">
    <property type="term" value="P:peptide modification"/>
    <property type="evidence" value="ECO:0007669"/>
    <property type="project" value="TreeGrafter"/>
</dbReference>
<dbReference type="Proteomes" id="UP000694700">
    <property type="component" value="Unplaced"/>
</dbReference>
<dbReference type="InterPro" id="IPR043138">
    <property type="entry name" value="GGT_lsub"/>
</dbReference>
<feature type="active site" description="Nucleophile" evidence="4">
    <location>
        <position position="362"/>
    </location>
</feature>
<feature type="binding site" evidence="5">
    <location>
        <position position="455"/>
    </location>
    <ligand>
        <name>L-glutamate</name>
        <dbReference type="ChEBI" id="CHEBI:29985"/>
    </ligand>
</feature>
<keyword evidence="6" id="KW-1133">Transmembrane helix</keyword>
<dbReference type="InterPro" id="IPR055262">
    <property type="entry name" value="GGT_CS"/>
</dbReference>
<keyword evidence="3" id="KW-1202">Platelet aggregation activating toxin</keyword>
<feature type="binding site" evidence="5">
    <location>
        <begin position="380"/>
        <end position="382"/>
    </location>
    <ligand>
        <name>L-glutamate</name>
        <dbReference type="ChEBI" id="CHEBI:29985"/>
    </ligand>
</feature>
<feature type="binding site" evidence="5">
    <location>
        <position position="404"/>
    </location>
    <ligand>
        <name>L-glutamate</name>
        <dbReference type="ChEBI" id="CHEBI:29985"/>
    </ligand>
</feature>
<dbReference type="Gene3D" id="1.10.246.130">
    <property type="match status" value="1"/>
</dbReference>
<evidence type="ECO:0000256" key="3">
    <source>
        <dbReference type="ARBA" id="ARBA00084097"/>
    </source>
</evidence>
<dbReference type="GO" id="GO:0006751">
    <property type="term" value="P:glutathione catabolic process"/>
    <property type="evidence" value="ECO:0007669"/>
    <property type="project" value="InterPro"/>
</dbReference>
<dbReference type="PRINTS" id="PR01210">
    <property type="entry name" value="GGTRANSPTASE"/>
</dbReference>
<dbReference type="PANTHER" id="PTHR11686">
    <property type="entry name" value="GAMMA GLUTAMYL TRANSPEPTIDASE"/>
    <property type="match status" value="1"/>
</dbReference>
<dbReference type="InterPro" id="IPR000101">
    <property type="entry name" value="GGT_peptidase"/>
</dbReference>
<dbReference type="Proteomes" id="UP000694701">
    <property type="component" value="Unplaced"/>
</dbReference>
<feature type="transmembrane region" description="Helical" evidence="6">
    <location>
        <begin position="6"/>
        <end position="28"/>
    </location>
</feature>
<name>A0A8C1UI25_CYPCA</name>
<dbReference type="Ensembl" id="ENSCCRT00020104869.1">
    <property type="protein sequence ID" value="ENSCCRP00020095911.1"/>
    <property type="gene ID" value="ENSCCRG00020044066.1"/>
</dbReference>
<feature type="binding site" evidence="5">
    <location>
        <position position="110"/>
    </location>
    <ligand>
        <name>L-glutamate</name>
        <dbReference type="ChEBI" id="CHEBI:29985"/>
    </ligand>
</feature>
<feature type="binding site" evidence="5">
    <location>
        <begin position="432"/>
        <end position="433"/>
    </location>
    <ligand>
        <name>L-glutamate</name>
        <dbReference type="ChEBI" id="CHEBI:29985"/>
    </ligand>
</feature>
<accession>A0A8C1UI25</accession>
<keyword evidence="2" id="KW-0325">Glycoprotein</keyword>
<organism evidence="7 8">
    <name type="scientific">Cyprinus carpio</name>
    <name type="common">Common carp</name>
    <dbReference type="NCBI Taxonomy" id="7962"/>
    <lineage>
        <taxon>Eukaryota</taxon>
        <taxon>Metazoa</taxon>
        <taxon>Chordata</taxon>
        <taxon>Craniata</taxon>
        <taxon>Vertebrata</taxon>
        <taxon>Euteleostomi</taxon>
        <taxon>Actinopterygii</taxon>
        <taxon>Neopterygii</taxon>
        <taxon>Teleostei</taxon>
        <taxon>Ostariophysi</taxon>
        <taxon>Cypriniformes</taxon>
        <taxon>Cyprinidae</taxon>
        <taxon>Cyprininae</taxon>
        <taxon>Cyprinus</taxon>
    </lineage>
</organism>
<keyword evidence="3" id="KW-1199">Hemostasis impairing toxin</keyword>
<dbReference type="GO" id="GO:0036374">
    <property type="term" value="F:glutathione hydrolase activity"/>
    <property type="evidence" value="ECO:0007669"/>
    <property type="project" value="InterPro"/>
</dbReference>
<keyword evidence="6" id="KW-0472">Membrane</keyword>
<dbReference type="GO" id="GO:0002682">
    <property type="term" value="P:regulation of immune system process"/>
    <property type="evidence" value="ECO:0007669"/>
    <property type="project" value="TreeGrafter"/>
</dbReference>
<evidence type="ECO:0000256" key="5">
    <source>
        <dbReference type="PIRSR" id="PIRSR600101-2"/>
    </source>
</evidence>
<dbReference type="SUPFAM" id="SSF56235">
    <property type="entry name" value="N-terminal nucleophile aminohydrolases (Ntn hydrolases)"/>
    <property type="match status" value="1"/>
</dbReference>
<evidence type="ECO:0000313" key="7">
    <source>
        <dbReference type="Ensembl" id="ENSCCRP00015035509.1"/>
    </source>
</evidence>
<evidence type="ECO:0000256" key="2">
    <source>
        <dbReference type="ARBA" id="ARBA00023180"/>
    </source>
</evidence>
<dbReference type="InterPro" id="IPR029055">
    <property type="entry name" value="Ntn_hydrolases_N"/>
</dbReference>
<evidence type="ECO:0000313" key="8">
    <source>
        <dbReference type="Proteomes" id="UP000694700"/>
    </source>
</evidence>
<dbReference type="GO" id="GO:0005886">
    <property type="term" value="C:plasma membrane"/>
    <property type="evidence" value="ECO:0007669"/>
    <property type="project" value="TreeGrafter"/>
</dbReference>
<proteinExistence type="inferred from homology"/>
<sequence length="550" mass="60159">MVKKSLVAGLVVLLVAAVGFFLGVYLGIGNKRLTVYSDHFYSKAAVAADAGKCSEVGRDILKRNGSAVDASIAALLCVGLFNAHSMGIGGGLYFTIYNASTGKVETIDARETAPMNASEDMFGNNTQLSRKGGLSIAIPGEIRGYEMAHKRHGRLPWRELFEPSIELARNGFPIGFIFWTLENWENDIIRFSKLADTYEKIAEEGPDVFYNGSMAQNIVEDIQAAGGIITLEDLMEYKPVLNETPLKLNVGEYTVNVPDAPSSGPVLALILNIVDGFNFSDSSVSTAEKRTLTYHRIVEAFRFAYAKRSKLGDPRYLNITDLIHNMTSDYFADNIRSKITDDTTHPDSYYDPEYSVPDDHGTAHLSVIAEDGSAVAATSTINLYFGSKVMSRSTGIIFNDEMDDFSSPYITDGFGVPPSPNNFIQPGKRPLSSMSPTIIFDKHHRVKMVVGASGGTKITTATALVILNSLFFNYDLKKAVTEPRVHNQLNPNMTVVEQDFEQSVLDGLAQKNHVTELQRTPGAIVQAIVRQGDKLCAESDPRKGGYPAGY</sequence>
<evidence type="ECO:0000256" key="4">
    <source>
        <dbReference type="PIRSR" id="PIRSR600101-1"/>
    </source>
</evidence>
<dbReference type="Gene3D" id="3.60.20.40">
    <property type="match status" value="1"/>
</dbReference>